<dbReference type="OrthoDB" id="4173905at2759"/>
<gene>
    <name evidence="5" type="ORF">FWK35_00009615</name>
</gene>
<dbReference type="PANTHER" id="PTHR10291">
    <property type="entry name" value="DEHYDRODOLICHYL DIPHOSPHATE SYNTHASE FAMILY MEMBER"/>
    <property type="match status" value="1"/>
</dbReference>
<proteinExistence type="inferred from homology"/>
<organism evidence="5 6">
    <name type="scientific">Aphis craccivora</name>
    <name type="common">Cowpea aphid</name>
    <dbReference type="NCBI Taxonomy" id="307492"/>
    <lineage>
        <taxon>Eukaryota</taxon>
        <taxon>Metazoa</taxon>
        <taxon>Ecdysozoa</taxon>
        <taxon>Arthropoda</taxon>
        <taxon>Hexapoda</taxon>
        <taxon>Insecta</taxon>
        <taxon>Pterygota</taxon>
        <taxon>Neoptera</taxon>
        <taxon>Paraneoptera</taxon>
        <taxon>Hemiptera</taxon>
        <taxon>Sternorrhyncha</taxon>
        <taxon>Aphidomorpha</taxon>
        <taxon>Aphidoidea</taxon>
        <taxon>Aphididae</taxon>
        <taxon>Aphidini</taxon>
        <taxon>Aphis</taxon>
        <taxon>Aphis</taxon>
    </lineage>
</organism>
<reference evidence="5 6" key="1">
    <citation type="submission" date="2019-08" db="EMBL/GenBank/DDBJ databases">
        <title>Whole genome of Aphis craccivora.</title>
        <authorList>
            <person name="Voronova N.V."/>
            <person name="Shulinski R.S."/>
            <person name="Bandarenka Y.V."/>
            <person name="Zhorov D.G."/>
            <person name="Warner D."/>
        </authorList>
    </citation>
    <scope>NUCLEOTIDE SEQUENCE [LARGE SCALE GENOMIC DNA]</scope>
    <source>
        <strain evidence="5">180601</strain>
        <tissue evidence="5">Whole Body</tissue>
    </source>
</reference>
<evidence type="ECO:0000256" key="3">
    <source>
        <dbReference type="ARBA" id="ARBA00022679"/>
    </source>
</evidence>
<evidence type="ECO:0000256" key="1">
    <source>
        <dbReference type="ARBA" id="ARBA00005432"/>
    </source>
</evidence>
<accession>A0A6G0ZHF7</accession>
<dbReference type="CDD" id="cd00475">
    <property type="entry name" value="Cis_IPPS"/>
    <property type="match status" value="2"/>
</dbReference>
<dbReference type="InterPro" id="IPR018520">
    <property type="entry name" value="UPP_synth-like_CS"/>
</dbReference>
<evidence type="ECO:0000313" key="6">
    <source>
        <dbReference type="Proteomes" id="UP000478052"/>
    </source>
</evidence>
<dbReference type="PROSITE" id="PS01066">
    <property type="entry name" value="UPP_SYNTHASE"/>
    <property type="match status" value="1"/>
</dbReference>
<dbReference type="Gene3D" id="3.40.1180.10">
    <property type="entry name" value="Decaprenyl diphosphate synthase-like"/>
    <property type="match status" value="3"/>
</dbReference>
<dbReference type="AlphaFoldDB" id="A0A6G0ZHF7"/>
<dbReference type="SUPFAM" id="SSF64005">
    <property type="entry name" value="Undecaprenyl diphosphate synthase"/>
    <property type="match status" value="2"/>
</dbReference>
<dbReference type="GO" id="GO:0005783">
    <property type="term" value="C:endoplasmic reticulum"/>
    <property type="evidence" value="ECO:0007669"/>
    <property type="project" value="TreeGrafter"/>
</dbReference>
<dbReference type="NCBIfam" id="TIGR00055">
    <property type="entry name" value="uppS"/>
    <property type="match status" value="1"/>
</dbReference>
<name>A0A6G0ZHF7_APHCR</name>
<dbReference type="Pfam" id="PF01255">
    <property type="entry name" value="Prenyltransf"/>
    <property type="match status" value="3"/>
</dbReference>
<dbReference type="GO" id="GO:1904423">
    <property type="term" value="C:dehydrodolichyl diphosphate synthase complex"/>
    <property type="evidence" value="ECO:0007669"/>
    <property type="project" value="TreeGrafter"/>
</dbReference>
<evidence type="ECO:0000313" key="5">
    <source>
        <dbReference type="EMBL" id="KAF0770176.1"/>
    </source>
</evidence>
<evidence type="ECO:0000256" key="2">
    <source>
        <dbReference type="ARBA" id="ARBA00012596"/>
    </source>
</evidence>
<sequence>LTLSFEKLFETIQWCLHLGIKKVTVYAFSLDNIKRTQEEIDILFEEIKTFLERARLNELGVCITFFGNIRSVPNDLVKVLEKSVLITKQNNKISLNIAFSYTGHDELTNAFNQISNGIKNNDLEESDLSVEILDNCMYTYPSSSPDLLIRASGETRLSDFMLWQCAYSYIYFTSVLWPEFTAWDFMIAIFMYQRNVKAFTRYKLPTKRLSSRAEQFVEKVHQNRLNSLFKIMFDKLAETLQWCLHLGIKEVTVYAFSLDNFKRTQEEIDALFDLAREKFKRLLEEKDKLNEHGHDELTNAFNQISNGIKNNDLEESDLSVEILDNCMYTYPSPPPDLLIRTSGETRLSDFMLWQCAYSYIYFTSVLWPEFTAWDFMIAIFMYQRNVRAIIPFKLPTKKLSSKAEKFVENVQQNRLNSLYTIA</sequence>
<dbReference type="FunFam" id="3.40.1180.10:FF:000001">
    <property type="entry name" value="(2E,6E)-farnesyl-diphosphate-specific ditrans,polycis-undecaprenyl-diphosphate synthase"/>
    <property type="match status" value="1"/>
</dbReference>
<feature type="non-terminal residue" evidence="5">
    <location>
        <position position="1"/>
    </location>
</feature>
<dbReference type="PANTHER" id="PTHR10291:SF43">
    <property type="entry name" value="DEHYDRODOLICHYL DIPHOSPHATE SYNTHASE COMPLEX SUBUNIT DHDDS"/>
    <property type="match status" value="1"/>
</dbReference>
<evidence type="ECO:0000256" key="4">
    <source>
        <dbReference type="ARBA" id="ARBA00047353"/>
    </source>
</evidence>
<keyword evidence="6" id="KW-1185">Reference proteome</keyword>
<dbReference type="Proteomes" id="UP000478052">
    <property type="component" value="Unassembled WGS sequence"/>
</dbReference>
<protein>
    <recommendedName>
        <fullName evidence="2">ditrans,polycis-polyprenyl diphosphate synthase [(2E,6E)-farnesyldiphosphate specific]</fullName>
        <ecNumber evidence="2">2.5.1.87</ecNumber>
    </recommendedName>
</protein>
<dbReference type="InterPro" id="IPR001441">
    <property type="entry name" value="UPP_synth-like"/>
</dbReference>
<comment type="similarity">
    <text evidence="1">Belongs to the UPP synthase family.</text>
</comment>
<dbReference type="GO" id="GO:0016094">
    <property type="term" value="P:polyprenol biosynthetic process"/>
    <property type="evidence" value="ECO:0007669"/>
    <property type="project" value="TreeGrafter"/>
</dbReference>
<dbReference type="EMBL" id="VUJU01000472">
    <property type="protein sequence ID" value="KAF0770176.1"/>
    <property type="molecule type" value="Genomic_DNA"/>
</dbReference>
<dbReference type="EC" id="2.5.1.87" evidence="2"/>
<dbReference type="GO" id="GO:0045547">
    <property type="term" value="F:ditrans,polycis-polyprenyl diphosphate synthase [(2E,6E)-farnesyl diphosphate specific] activity"/>
    <property type="evidence" value="ECO:0007669"/>
    <property type="project" value="UniProtKB-EC"/>
</dbReference>
<keyword evidence="3" id="KW-0808">Transferase</keyword>
<comment type="caution">
    <text evidence="5">The sequence shown here is derived from an EMBL/GenBank/DDBJ whole genome shotgun (WGS) entry which is preliminary data.</text>
</comment>
<comment type="catalytic activity">
    <reaction evidence="4">
        <text>n isopentenyl diphosphate + (2E,6E)-farnesyl diphosphate = a di-trans,poly-cis-polyprenyl diphosphate + n diphosphate</text>
        <dbReference type="Rhea" id="RHEA:53008"/>
        <dbReference type="Rhea" id="RHEA-COMP:19494"/>
        <dbReference type="ChEBI" id="CHEBI:33019"/>
        <dbReference type="ChEBI" id="CHEBI:128769"/>
        <dbReference type="ChEBI" id="CHEBI:136960"/>
        <dbReference type="ChEBI" id="CHEBI:175763"/>
        <dbReference type="EC" id="2.5.1.87"/>
    </reaction>
</comment>
<dbReference type="InterPro" id="IPR036424">
    <property type="entry name" value="UPP_synth-like_sf"/>
</dbReference>